<name>A0A0A9DE99_ARUDO</name>
<feature type="compositionally biased region" description="Low complexity" evidence="1">
    <location>
        <begin position="1"/>
        <end position="19"/>
    </location>
</feature>
<feature type="region of interest" description="Disordered" evidence="1">
    <location>
        <begin position="57"/>
        <end position="98"/>
    </location>
</feature>
<sequence>MSASSASPARPSAPCSGRSPPSPPPSSAPSPSRVRTHPQHALVVTLLLMPPKSQCVRCSREGERRPGARAGGVHGQRAQRQPRPGAGQAGGPGRRLAQHRPLHHCQQSLLLWDEGCHVRGAIYSARNQRCCCRRWHGEHVECP</sequence>
<protein>
    <submittedName>
        <fullName evidence="2">Acetyl-CoA acetyltransferase, cytosolic 1</fullName>
    </submittedName>
</protein>
<feature type="region of interest" description="Disordered" evidence="1">
    <location>
        <begin position="1"/>
        <end position="40"/>
    </location>
</feature>
<organism evidence="2">
    <name type="scientific">Arundo donax</name>
    <name type="common">Giant reed</name>
    <name type="synonym">Donax arundinaceus</name>
    <dbReference type="NCBI Taxonomy" id="35708"/>
    <lineage>
        <taxon>Eukaryota</taxon>
        <taxon>Viridiplantae</taxon>
        <taxon>Streptophyta</taxon>
        <taxon>Embryophyta</taxon>
        <taxon>Tracheophyta</taxon>
        <taxon>Spermatophyta</taxon>
        <taxon>Magnoliopsida</taxon>
        <taxon>Liliopsida</taxon>
        <taxon>Poales</taxon>
        <taxon>Poaceae</taxon>
        <taxon>PACMAD clade</taxon>
        <taxon>Arundinoideae</taxon>
        <taxon>Arundineae</taxon>
        <taxon>Arundo</taxon>
    </lineage>
</organism>
<dbReference type="AlphaFoldDB" id="A0A0A9DE99"/>
<dbReference type="GO" id="GO:0016740">
    <property type="term" value="F:transferase activity"/>
    <property type="evidence" value="ECO:0007669"/>
    <property type="project" value="UniProtKB-KW"/>
</dbReference>
<reference evidence="2" key="2">
    <citation type="journal article" date="2015" name="Data Brief">
        <title>Shoot transcriptome of the giant reed, Arundo donax.</title>
        <authorList>
            <person name="Barrero R.A."/>
            <person name="Guerrero F.D."/>
            <person name="Moolhuijzen P."/>
            <person name="Goolsby J.A."/>
            <person name="Tidwell J."/>
            <person name="Bellgard S.E."/>
            <person name="Bellgard M.I."/>
        </authorList>
    </citation>
    <scope>NUCLEOTIDE SEQUENCE</scope>
    <source>
        <tissue evidence="2">Shoot tissue taken approximately 20 cm above the soil surface</tissue>
    </source>
</reference>
<accession>A0A0A9DE99</accession>
<proteinExistence type="predicted"/>
<dbReference type="EMBL" id="GBRH01213915">
    <property type="protein sequence ID" value="JAD83980.1"/>
    <property type="molecule type" value="Transcribed_RNA"/>
</dbReference>
<evidence type="ECO:0000313" key="2">
    <source>
        <dbReference type="EMBL" id="JAD83980.1"/>
    </source>
</evidence>
<keyword evidence="2" id="KW-0808">Transferase</keyword>
<reference evidence="2" key="1">
    <citation type="submission" date="2014-09" db="EMBL/GenBank/DDBJ databases">
        <authorList>
            <person name="Magalhaes I.L.F."/>
            <person name="Oliveira U."/>
            <person name="Santos F.R."/>
            <person name="Vidigal T.H.D.A."/>
            <person name="Brescovit A.D."/>
            <person name="Santos A.J."/>
        </authorList>
    </citation>
    <scope>NUCLEOTIDE SEQUENCE</scope>
    <source>
        <tissue evidence="2">Shoot tissue taken approximately 20 cm above the soil surface</tissue>
    </source>
</reference>
<feature type="compositionally biased region" description="Low complexity" evidence="1">
    <location>
        <begin position="75"/>
        <end position="86"/>
    </location>
</feature>
<evidence type="ECO:0000256" key="1">
    <source>
        <dbReference type="SAM" id="MobiDB-lite"/>
    </source>
</evidence>